<name>A0ABR0E075_ZASCE</name>
<evidence type="ECO:0000313" key="2">
    <source>
        <dbReference type="EMBL" id="KAK4494823.1"/>
    </source>
</evidence>
<evidence type="ECO:0000313" key="3">
    <source>
        <dbReference type="Proteomes" id="UP001305779"/>
    </source>
</evidence>
<reference evidence="2 3" key="1">
    <citation type="journal article" date="2023" name="G3 (Bethesda)">
        <title>A chromosome-level genome assembly of Zasmidium syzygii isolated from banana leaves.</title>
        <authorList>
            <person name="van Westerhoven A.C."/>
            <person name="Mehrabi R."/>
            <person name="Talebi R."/>
            <person name="Steentjes M.B.F."/>
            <person name="Corcolon B."/>
            <person name="Chong P.A."/>
            <person name="Kema G.H.J."/>
            <person name="Seidl M.F."/>
        </authorList>
    </citation>
    <scope>NUCLEOTIDE SEQUENCE [LARGE SCALE GENOMIC DNA]</scope>
    <source>
        <strain evidence="2 3">P124</strain>
    </source>
</reference>
<organism evidence="2 3">
    <name type="scientific">Zasmidium cellare</name>
    <name type="common">Wine cellar mold</name>
    <name type="synonym">Racodium cellare</name>
    <dbReference type="NCBI Taxonomy" id="395010"/>
    <lineage>
        <taxon>Eukaryota</taxon>
        <taxon>Fungi</taxon>
        <taxon>Dikarya</taxon>
        <taxon>Ascomycota</taxon>
        <taxon>Pezizomycotina</taxon>
        <taxon>Dothideomycetes</taxon>
        <taxon>Dothideomycetidae</taxon>
        <taxon>Mycosphaerellales</taxon>
        <taxon>Mycosphaerellaceae</taxon>
        <taxon>Zasmidium</taxon>
    </lineage>
</organism>
<evidence type="ECO:0008006" key="4">
    <source>
        <dbReference type="Google" id="ProtNLM"/>
    </source>
</evidence>
<keyword evidence="1" id="KW-0732">Signal</keyword>
<dbReference type="Proteomes" id="UP001305779">
    <property type="component" value="Unassembled WGS sequence"/>
</dbReference>
<gene>
    <name evidence="2" type="ORF">PRZ48_014179</name>
</gene>
<sequence>MSLSGVLILLCTHAAALSATFYDVTCAEKETSETATYYSLDTNGDQGVCGIGDKIGTSPGAVDPPYCSKFTENGDQGPFACTGEQFHAVSFVVNVGAGYTPSGTYCQFYVDHFWSENNDSTVRKFQVTDGTCSDVPIILPLDDAIETVSSFQCCPPS</sequence>
<protein>
    <recommendedName>
        <fullName evidence="4">Secreted protein</fullName>
    </recommendedName>
</protein>
<evidence type="ECO:0000256" key="1">
    <source>
        <dbReference type="SAM" id="SignalP"/>
    </source>
</evidence>
<proteinExistence type="predicted"/>
<feature type="signal peptide" evidence="1">
    <location>
        <begin position="1"/>
        <end position="18"/>
    </location>
</feature>
<feature type="chain" id="PRO_5046419423" description="Secreted protein" evidence="1">
    <location>
        <begin position="19"/>
        <end position="157"/>
    </location>
</feature>
<accession>A0ABR0E075</accession>
<comment type="caution">
    <text evidence="2">The sequence shown here is derived from an EMBL/GenBank/DDBJ whole genome shotgun (WGS) entry which is preliminary data.</text>
</comment>
<dbReference type="EMBL" id="JAXOVC010000013">
    <property type="protein sequence ID" value="KAK4494823.1"/>
    <property type="molecule type" value="Genomic_DNA"/>
</dbReference>
<keyword evidence="3" id="KW-1185">Reference proteome</keyword>